<accession>A0A8T2KAI8</accession>
<evidence type="ECO:0000256" key="2">
    <source>
        <dbReference type="RuleBase" id="RU362114"/>
    </source>
</evidence>
<feature type="compositionally biased region" description="Basic and acidic residues" evidence="3">
    <location>
        <begin position="170"/>
        <end position="179"/>
    </location>
</feature>
<dbReference type="OrthoDB" id="1729737at2759"/>
<dbReference type="Pfam" id="PF08487">
    <property type="entry name" value="VIT"/>
    <property type="match status" value="1"/>
</dbReference>
<dbReference type="GO" id="GO:0003950">
    <property type="term" value="F:NAD+ poly-ADP-ribosyltransferase activity"/>
    <property type="evidence" value="ECO:0007669"/>
    <property type="project" value="UniProtKB-UniRule"/>
</dbReference>
<dbReference type="Gene3D" id="3.90.228.10">
    <property type="match status" value="1"/>
</dbReference>
<feature type="compositionally biased region" description="Basic and acidic residues" evidence="3">
    <location>
        <begin position="194"/>
        <end position="227"/>
    </location>
</feature>
<dbReference type="CDD" id="cd00198">
    <property type="entry name" value="vWFA"/>
    <property type="match status" value="1"/>
</dbReference>
<dbReference type="InterPro" id="IPR031273">
    <property type="entry name" value="PARP4"/>
</dbReference>
<dbReference type="AlphaFoldDB" id="A0A8T2KAI8"/>
<gene>
    <name evidence="6" type="ORF">GDO86_004624</name>
</gene>
<dbReference type="Proteomes" id="UP000812440">
    <property type="component" value="Chromosome 2"/>
</dbReference>
<evidence type="ECO:0000259" key="4">
    <source>
        <dbReference type="PROSITE" id="PS51059"/>
    </source>
</evidence>
<evidence type="ECO:0000256" key="3">
    <source>
        <dbReference type="SAM" id="MobiDB-lite"/>
    </source>
</evidence>
<dbReference type="EMBL" id="JAACNH010000002">
    <property type="protein sequence ID" value="KAG8452894.1"/>
    <property type="molecule type" value="Genomic_DNA"/>
</dbReference>
<evidence type="ECO:0000259" key="5">
    <source>
        <dbReference type="PROSITE" id="PS51468"/>
    </source>
</evidence>
<evidence type="ECO:0000313" key="7">
    <source>
        <dbReference type="Proteomes" id="UP000812440"/>
    </source>
</evidence>
<dbReference type="Pfam" id="PF13768">
    <property type="entry name" value="VWA_3"/>
    <property type="match status" value="1"/>
</dbReference>
<dbReference type="GO" id="GO:0005737">
    <property type="term" value="C:cytoplasm"/>
    <property type="evidence" value="ECO:0007669"/>
    <property type="project" value="TreeGrafter"/>
</dbReference>
<dbReference type="EC" id="2.4.2.-" evidence="2"/>
<feature type="compositionally biased region" description="Acidic residues" evidence="3">
    <location>
        <begin position="180"/>
        <end position="193"/>
    </location>
</feature>
<comment type="caution">
    <text evidence="6">The sequence shown here is derived from an EMBL/GenBank/DDBJ whole genome shotgun (WGS) entry which is preliminary data.</text>
</comment>
<keyword evidence="7" id="KW-1185">Reference proteome</keyword>
<dbReference type="PANTHER" id="PTHR46530:SF3">
    <property type="entry name" value="POLY [ADP-RIBOSE] POLYMERASE"/>
    <property type="match status" value="1"/>
</dbReference>
<keyword evidence="2" id="KW-0520">NAD</keyword>
<keyword evidence="2" id="KW-0808">Transferase</keyword>
<dbReference type="InterPro" id="IPR002035">
    <property type="entry name" value="VWF_A"/>
</dbReference>
<evidence type="ECO:0000256" key="1">
    <source>
        <dbReference type="ARBA" id="ARBA00024347"/>
    </source>
</evidence>
<dbReference type="PROSITE" id="PS51059">
    <property type="entry name" value="PARP_CATALYTIC"/>
    <property type="match status" value="1"/>
</dbReference>
<name>A0A8T2KAI8_9PIPI</name>
<dbReference type="InterPro" id="IPR012317">
    <property type="entry name" value="Poly(ADP-ribose)pol_cat_dom"/>
</dbReference>
<comment type="similarity">
    <text evidence="1">Belongs to the ARTD/PARP family.</text>
</comment>
<dbReference type="Pfam" id="PF00644">
    <property type="entry name" value="PARP"/>
    <property type="match status" value="1"/>
</dbReference>
<feature type="domain" description="VIT" evidence="5">
    <location>
        <begin position="236"/>
        <end position="391"/>
    </location>
</feature>
<feature type="compositionally biased region" description="Acidic residues" evidence="3">
    <location>
        <begin position="150"/>
        <end position="169"/>
    </location>
</feature>
<keyword evidence="2" id="KW-0328">Glycosyltransferase</keyword>
<dbReference type="PANTHER" id="PTHR46530">
    <property type="entry name" value="PROTEIN MONO-ADP-RIBOSYLTRANSFERASE PARP4"/>
    <property type="match status" value="1"/>
</dbReference>
<organism evidence="6 7">
    <name type="scientific">Hymenochirus boettgeri</name>
    <name type="common">Congo dwarf clawed frog</name>
    <dbReference type="NCBI Taxonomy" id="247094"/>
    <lineage>
        <taxon>Eukaryota</taxon>
        <taxon>Metazoa</taxon>
        <taxon>Chordata</taxon>
        <taxon>Craniata</taxon>
        <taxon>Vertebrata</taxon>
        <taxon>Euteleostomi</taxon>
        <taxon>Amphibia</taxon>
        <taxon>Batrachia</taxon>
        <taxon>Anura</taxon>
        <taxon>Pipoidea</taxon>
        <taxon>Pipidae</taxon>
        <taxon>Pipinae</taxon>
        <taxon>Hymenochirus</taxon>
    </lineage>
</organism>
<sequence>MYPLVRYYWKLYRGLLLPECVDDNLGLKITNSANHENGISFNDSMSSIINYTKPSDSNGSRLMLVCDVALGSCMDIYKRDSITTAPGGFHSVHGVRQVPGKKSDFMDDEFVVYEKDQVKMKYVVQFCTNTDEVNLDPDVFFIRFKHLEEDDEEEDESDEVQLDEDESDKEDSFENISHDDESELHDESDDEESRENKSHGEESNKDKLHQEQSLGHEEEPNEEKSDASSENSSVAEKKANGLQSVNGHEFPLENVYVKGRIIDFTAEVTLFQNYIIQSVVPIESKYVFPLDNTATVCGFEVFINGKHLIGKVKEKTPVKEYRDANREGKETDIIYQDDDVKETMPYQEHSIAMGERQGADLLDGDDDAVFMVNIGTVPPKATITIKVTYITELNNKEGNFPLYFCIPCSVGSQPNDENEEDTYHDKKIYLPNGCFSLDMSIEVPCKIKSIESRTHLIKLKKTDYKAVITTDKDSFLDDEGFCLEIALEDDHFPRLWVEKHPDQDSKACMVVYLPKCEVLEEKERIATICIDCSNSMEYCFEDARTLALEAAEQLNSYFSLNVVVFGTSYKEFHTFPKPHTWNWLKKIQKFIKLAKPNMGSSDFWKPLQSLSLLSPPTSLHKILVISDGHIQNESLVYHILKKSAGKIRLFTCGVG</sequence>
<feature type="domain" description="PARP catalytic" evidence="4">
    <location>
        <begin position="1"/>
        <end position="135"/>
    </location>
</feature>
<reference evidence="6" key="1">
    <citation type="thesis" date="2020" institute="ProQuest LLC" country="789 East Eisenhower Parkway, Ann Arbor, MI, USA">
        <title>Comparative Genomics and Chromosome Evolution.</title>
        <authorList>
            <person name="Mudd A.B."/>
        </authorList>
    </citation>
    <scope>NUCLEOTIDE SEQUENCE</scope>
    <source>
        <strain evidence="6">Female2</strain>
        <tissue evidence="6">Blood</tissue>
    </source>
</reference>
<dbReference type="PROSITE" id="PS51468">
    <property type="entry name" value="VIT"/>
    <property type="match status" value="1"/>
</dbReference>
<dbReference type="SUPFAM" id="SSF53300">
    <property type="entry name" value="vWA-like"/>
    <property type="match status" value="1"/>
</dbReference>
<dbReference type="Gene3D" id="3.40.50.410">
    <property type="entry name" value="von Willebrand factor, type A domain"/>
    <property type="match status" value="1"/>
</dbReference>
<dbReference type="SMART" id="SM00609">
    <property type="entry name" value="VIT"/>
    <property type="match status" value="1"/>
</dbReference>
<feature type="region of interest" description="Disordered" evidence="3">
    <location>
        <begin position="150"/>
        <end position="242"/>
    </location>
</feature>
<dbReference type="SUPFAM" id="SSF56399">
    <property type="entry name" value="ADP-ribosylation"/>
    <property type="match status" value="1"/>
</dbReference>
<protein>
    <recommendedName>
        <fullName evidence="2">Poly [ADP-ribose] polymerase</fullName>
        <shortName evidence="2">PARP</shortName>
        <ecNumber evidence="2">2.4.2.-</ecNumber>
    </recommendedName>
</protein>
<dbReference type="InterPro" id="IPR013694">
    <property type="entry name" value="VIT"/>
</dbReference>
<proteinExistence type="inferred from homology"/>
<evidence type="ECO:0000313" key="6">
    <source>
        <dbReference type="EMBL" id="KAG8452894.1"/>
    </source>
</evidence>
<dbReference type="InterPro" id="IPR036465">
    <property type="entry name" value="vWFA_dom_sf"/>
</dbReference>